<dbReference type="Gene3D" id="1.10.530.10">
    <property type="match status" value="1"/>
</dbReference>
<dbReference type="CDD" id="cd13401">
    <property type="entry name" value="Slt70-like"/>
    <property type="match status" value="1"/>
</dbReference>
<dbReference type="SUPFAM" id="SSF53955">
    <property type="entry name" value="Lysozyme-like"/>
    <property type="match status" value="1"/>
</dbReference>
<sequence>MFSIRRRAFRAQTLAFVMAAASAAALPALAAPESYLSAVASEIGAEGDQGIRIRTNALSNADRLSYTTAFDALRRGDLDAARASALQAGDRVLLGQVEFERMFHPNYTASFDELAAWLQDYADLPSAQRVYALAERRRPDGAEAPRRPTGAYFSRTWDAVAAGGGNSEADPAKAARVALNRDDLQGAVSQGEQIGDWWVVGLAAWRTGDYPRAYTAFERVAVDPTEDGWTRAGAAFWAARAAGQIGRQDRIPEFLRLAARWPATFYGQIALRQLGEEPVILNGDGPTPYEAVARTSSASDGPVGVNQREMDEFLNDDPRARRTVAFFEIGRAGDARDELRNGLRTASDRTRRLWTGLARVLGPRLGGGSGSDGSRIDVTNYPMPEITPEGGWTLERSLVYAIARKESGFNAQARSPVGAYGLMQVMPSTAAEMTGDRSFVSTPQRLFTPATNVRLGQTYVNRMLARPEFQGDLLRAVASYNAGPGPMLGALRRLGPNPDPLLLIETIDVPQAREYVEKVVAAYWIYQRMTGGPLNTLDAVVAGQTLVPISLDYVAPPPGQEPAPLSTEPVEVASMQPVGTR</sequence>
<dbReference type="PANTHER" id="PTHR37423:SF5">
    <property type="entry name" value="SOLUBLE LYTIC MUREIN TRANSGLYCOSYLASE"/>
    <property type="match status" value="1"/>
</dbReference>
<keyword evidence="3 5" id="KW-0732">Signal</keyword>
<protein>
    <submittedName>
        <fullName evidence="7">Transglycosylase</fullName>
    </submittedName>
</protein>
<proteinExistence type="inferred from homology"/>
<comment type="similarity">
    <text evidence="1">Belongs to the transglycosylase Slt family.</text>
</comment>
<dbReference type="GO" id="GO:0042597">
    <property type="term" value="C:periplasmic space"/>
    <property type="evidence" value="ECO:0007669"/>
    <property type="project" value="InterPro"/>
</dbReference>
<feature type="domain" description="Transglycosylase SLT" evidence="6">
    <location>
        <begin position="392"/>
        <end position="489"/>
    </location>
</feature>
<feature type="chain" id="PRO_5012785057" evidence="5">
    <location>
        <begin position="31"/>
        <end position="581"/>
    </location>
</feature>
<feature type="signal peptide" evidence="5">
    <location>
        <begin position="1"/>
        <end position="30"/>
    </location>
</feature>
<name>A0A258HKD4_9CAUL</name>
<evidence type="ECO:0000259" key="6">
    <source>
        <dbReference type="Pfam" id="PF01464"/>
    </source>
</evidence>
<dbReference type="PANTHER" id="PTHR37423">
    <property type="entry name" value="SOLUBLE LYTIC MUREIN TRANSGLYCOSYLASE-RELATED"/>
    <property type="match status" value="1"/>
</dbReference>
<accession>A0A258HKD4</accession>
<comment type="similarity">
    <text evidence="2">Belongs to the virb1 family.</text>
</comment>
<dbReference type="PROSITE" id="PS00922">
    <property type="entry name" value="TRANSGLYCOSYLASE"/>
    <property type="match status" value="1"/>
</dbReference>
<evidence type="ECO:0000256" key="1">
    <source>
        <dbReference type="ARBA" id="ARBA00007734"/>
    </source>
</evidence>
<reference evidence="7 8" key="1">
    <citation type="submission" date="2017-03" db="EMBL/GenBank/DDBJ databases">
        <title>Lifting the veil on microbial sulfur biogeochemistry in mining wastewaters.</title>
        <authorList>
            <person name="Kantor R.S."/>
            <person name="Colenbrander Nelson T."/>
            <person name="Marshall S."/>
            <person name="Bennett D."/>
            <person name="Apte S."/>
            <person name="Camacho D."/>
            <person name="Thomas B.C."/>
            <person name="Warren L.A."/>
            <person name="Banfield J.F."/>
        </authorList>
    </citation>
    <scope>NUCLEOTIDE SEQUENCE [LARGE SCALE GENOMIC DNA]</scope>
    <source>
        <strain evidence="7">32-68-21</strain>
    </source>
</reference>
<dbReference type="GO" id="GO:0000270">
    <property type="term" value="P:peptidoglycan metabolic process"/>
    <property type="evidence" value="ECO:0007669"/>
    <property type="project" value="InterPro"/>
</dbReference>
<dbReference type="SUPFAM" id="SSF48435">
    <property type="entry name" value="Bacterial muramidases"/>
    <property type="match status" value="1"/>
</dbReference>
<dbReference type="Pfam" id="PF01464">
    <property type="entry name" value="SLT"/>
    <property type="match status" value="1"/>
</dbReference>
<dbReference type="InterPro" id="IPR000189">
    <property type="entry name" value="Transglyc_AS"/>
</dbReference>
<dbReference type="AlphaFoldDB" id="A0A258HKD4"/>
<gene>
    <name evidence="7" type="ORF">B7Y86_07010</name>
</gene>
<organism evidence="7 8">
    <name type="scientific">Brevundimonas subvibrioides</name>
    <dbReference type="NCBI Taxonomy" id="74313"/>
    <lineage>
        <taxon>Bacteria</taxon>
        <taxon>Pseudomonadati</taxon>
        <taxon>Pseudomonadota</taxon>
        <taxon>Alphaproteobacteria</taxon>
        <taxon>Caulobacterales</taxon>
        <taxon>Caulobacteraceae</taxon>
        <taxon>Brevundimonas</taxon>
    </lineage>
</organism>
<dbReference type="Gene3D" id="1.25.20.10">
    <property type="entry name" value="Bacterial muramidases"/>
    <property type="match status" value="2"/>
</dbReference>
<evidence type="ECO:0000256" key="3">
    <source>
        <dbReference type="ARBA" id="ARBA00022729"/>
    </source>
</evidence>
<comment type="caution">
    <text evidence="7">The sequence shown here is derived from an EMBL/GenBank/DDBJ whole genome shotgun (WGS) entry which is preliminary data.</text>
</comment>
<evidence type="ECO:0000256" key="2">
    <source>
        <dbReference type="ARBA" id="ARBA00009387"/>
    </source>
</evidence>
<evidence type="ECO:0000256" key="4">
    <source>
        <dbReference type="SAM" id="MobiDB-lite"/>
    </source>
</evidence>
<evidence type="ECO:0000313" key="7">
    <source>
        <dbReference type="EMBL" id="OYX57485.1"/>
    </source>
</evidence>
<feature type="region of interest" description="Disordered" evidence="4">
    <location>
        <begin position="558"/>
        <end position="581"/>
    </location>
</feature>
<dbReference type="InterPro" id="IPR023346">
    <property type="entry name" value="Lysozyme-like_dom_sf"/>
</dbReference>
<dbReference type="GO" id="GO:0008933">
    <property type="term" value="F:peptidoglycan lytic transglycosylase activity"/>
    <property type="evidence" value="ECO:0007669"/>
    <property type="project" value="InterPro"/>
</dbReference>
<evidence type="ECO:0000313" key="8">
    <source>
        <dbReference type="Proteomes" id="UP000216147"/>
    </source>
</evidence>
<evidence type="ECO:0000256" key="5">
    <source>
        <dbReference type="SAM" id="SignalP"/>
    </source>
</evidence>
<dbReference type="EMBL" id="NCEQ01000006">
    <property type="protein sequence ID" value="OYX57485.1"/>
    <property type="molecule type" value="Genomic_DNA"/>
</dbReference>
<dbReference type="GO" id="GO:0016020">
    <property type="term" value="C:membrane"/>
    <property type="evidence" value="ECO:0007669"/>
    <property type="project" value="InterPro"/>
</dbReference>
<dbReference type="InterPro" id="IPR008939">
    <property type="entry name" value="Lytic_TGlycosylase_superhlx_U"/>
</dbReference>
<dbReference type="Proteomes" id="UP000216147">
    <property type="component" value="Unassembled WGS sequence"/>
</dbReference>
<dbReference type="GO" id="GO:0004553">
    <property type="term" value="F:hydrolase activity, hydrolyzing O-glycosyl compounds"/>
    <property type="evidence" value="ECO:0007669"/>
    <property type="project" value="InterPro"/>
</dbReference>
<dbReference type="InterPro" id="IPR008258">
    <property type="entry name" value="Transglycosylase_SLT_dom_1"/>
</dbReference>